<feature type="transmembrane region" description="Helical" evidence="1">
    <location>
        <begin position="15"/>
        <end position="36"/>
    </location>
</feature>
<comment type="caution">
    <text evidence="2">The sequence shown here is derived from an EMBL/GenBank/DDBJ whole genome shotgun (WGS) entry which is preliminary data.</text>
</comment>
<organism evidence="2 3">
    <name type="scientific">Aliiglaciecola litoralis</name>
    <dbReference type="NCBI Taxonomy" id="582857"/>
    <lineage>
        <taxon>Bacteria</taxon>
        <taxon>Pseudomonadati</taxon>
        <taxon>Pseudomonadota</taxon>
        <taxon>Gammaproteobacteria</taxon>
        <taxon>Alteromonadales</taxon>
        <taxon>Alteromonadaceae</taxon>
        <taxon>Aliiglaciecola</taxon>
    </lineage>
</organism>
<keyword evidence="1" id="KW-1133">Transmembrane helix</keyword>
<keyword evidence="1" id="KW-0812">Transmembrane</keyword>
<sequence length="260" mass="29657">MLLRSITKHIKQQNWFAVFVDFLIVVVGVFIGIQVANWNESRENERIAEEYIERLQAEVRIENQTHQHVFDYLRTVRTYGFAALAAFKQPVETLDSAFLINLYQASQTWNYQPSLSTYNELLATGRISLITDLNKRKALSGYFLGRAGSANTIEKSSYTPYRTTIRSYMDSDIQMQVRNACGDNYTFSESNMTYLNLPKRCEIKVSDGLASTEIQRLHANERVRQDLRFHLGEIDVALASLKNGINAGNATLAILAEPTR</sequence>
<accession>A0ABP3WNG5</accession>
<name>A0ABP3WNG5_9ALTE</name>
<keyword evidence="1" id="KW-0472">Membrane</keyword>
<keyword evidence="3" id="KW-1185">Reference proteome</keyword>
<proteinExistence type="predicted"/>
<evidence type="ECO:0000313" key="2">
    <source>
        <dbReference type="EMBL" id="GAA0853933.1"/>
    </source>
</evidence>
<protein>
    <submittedName>
        <fullName evidence="2">Uncharacterized protein</fullName>
    </submittedName>
</protein>
<evidence type="ECO:0000313" key="3">
    <source>
        <dbReference type="Proteomes" id="UP001500359"/>
    </source>
</evidence>
<dbReference type="EMBL" id="BAAAFD010000002">
    <property type="protein sequence ID" value="GAA0853933.1"/>
    <property type="molecule type" value="Genomic_DNA"/>
</dbReference>
<dbReference type="RefSeq" id="WP_343856785.1">
    <property type="nucleotide sequence ID" value="NZ_BAAAFD010000002.1"/>
</dbReference>
<dbReference type="Proteomes" id="UP001500359">
    <property type="component" value="Unassembled WGS sequence"/>
</dbReference>
<reference evidence="3" key="1">
    <citation type="journal article" date="2019" name="Int. J. Syst. Evol. Microbiol.">
        <title>The Global Catalogue of Microorganisms (GCM) 10K type strain sequencing project: providing services to taxonomists for standard genome sequencing and annotation.</title>
        <authorList>
            <consortium name="The Broad Institute Genomics Platform"/>
            <consortium name="The Broad Institute Genome Sequencing Center for Infectious Disease"/>
            <person name="Wu L."/>
            <person name="Ma J."/>
        </authorList>
    </citation>
    <scope>NUCLEOTIDE SEQUENCE [LARGE SCALE GENOMIC DNA]</scope>
    <source>
        <strain evidence="3">JCM 15896</strain>
    </source>
</reference>
<evidence type="ECO:0000256" key="1">
    <source>
        <dbReference type="SAM" id="Phobius"/>
    </source>
</evidence>
<gene>
    <name evidence="2" type="ORF">GCM10009114_08040</name>
</gene>